<protein>
    <submittedName>
        <fullName evidence="1">Uncharacterized protein</fullName>
    </submittedName>
</protein>
<sequence length="150" mass="16825">MDNDVLTLVCEEPDEIYLYSGAFCSVVNQLGYLSNVVQVKRQVNTYAEPANITYQGTLVFRQIHVSPVYFAPKGKVNLLLVSQLVDHGLKPVFKVGSFCIMCNKKIITMPNQSGNISTSELHSHSIFAFNPQVTKKDWHTVLGHPTADYY</sequence>
<evidence type="ECO:0000313" key="1">
    <source>
        <dbReference type="EMBL" id="MBW0481481.1"/>
    </source>
</evidence>
<evidence type="ECO:0000313" key="2">
    <source>
        <dbReference type="Proteomes" id="UP000765509"/>
    </source>
</evidence>
<comment type="caution">
    <text evidence="1">The sequence shown here is derived from an EMBL/GenBank/DDBJ whole genome shotgun (WGS) entry which is preliminary data.</text>
</comment>
<reference evidence="1" key="1">
    <citation type="submission" date="2021-03" db="EMBL/GenBank/DDBJ databases">
        <title>Draft genome sequence of rust myrtle Austropuccinia psidii MF-1, a brazilian biotype.</title>
        <authorList>
            <person name="Quecine M.C."/>
            <person name="Pachon D.M.R."/>
            <person name="Bonatelli M.L."/>
            <person name="Correr F.H."/>
            <person name="Franceschini L.M."/>
            <person name="Leite T.F."/>
            <person name="Margarido G.R.A."/>
            <person name="Almeida C.A."/>
            <person name="Ferrarezi J.A."/>
            <person name="Labate C.A."/>
        </authorList>
    </citation>
    <scope>NUCLEOTIDE SEQUENCE</scope>
    <source>
        <strain evidence="1">MF-1</strain>
    </source>
</reference>
<gene>
    <name evidence="1" type="ORF">O181_021196</name>
</gene>
<dbReference type="OrthoDB" id="1706811at2759"/>
<dbReference type="Proteomes" id="UP000765509">
    <property type="component" value="Unassembled WGS sequence"/>
</dbReference>
<accession>A0A9Q3GVJ1</accession>
<dbReference type="EMBL" id="AVOT02006409">
    <property type="protein sequence ID" value="MBW0481481.1"/>
    <property type="molecule type" value="Genomic_DNA"/>
</dbReference>
<dbReference type="AlphaFoldDB" id="A0A9Q3GVJ1"/>
<name>A0A9Q3GVJ1_9BASI</name>
<proteinExistence type="predicted"/>
<organism evidence="1 2">
    <name type="scientific">Austropuccinia psidii MF-1</name>
    <dbReference type="NCBI Taxonomy" id="1389203"/>
    <lineage>
        <taxon>Eukaryota</taxon>
        <taxon>Fungi</taxon>
        <taxon>Dikarya</taxon>
        <taxon>Basidiomycota</taxon>
        <taxon>Pucciniomycotina</taxon>
        <taxon>Pucciniomycetes</taxon>
        <taxon>Pucciniales</taxon>
        <taxon>Sphaerophragmiaceae</taxon>
        <taxon>Austropuccinia</taxon>
    </lineage>
</organism>
<keyword evidence="2" id="KW-1185">Reference proteome</keyword>